<name>A0A8J1Y990_OWEFU</name>
<evidence type="ECO:0000259" key="9">
    <source>
        <dbReference type="Pfam" id="PF04668"/>
    </source>
</evidence>
<reference evidence="11" key="1">
    <citation type="submission" date="2022-03" db="EMBL/GenBank/DDBJ databases">
        <authorList>
            <person name="Martin C."/>
        </authorList>
    </citation>
    <scope>NUCLEOTIDE SEQUENCE</scope>
</reference>
<gene>
    <name evidence="11" type="ORF">OFUS_LOCUS7037</name>
</gene>
<dbReference type="OrthoDB" id="10037323at2759"/>
<evidence type="ECO:0000256" key="7">
    <source>
        <dbReference type="SAM" id="MobiDB-lite"/>
    </source>
</evidence>
<feature type="chain" id="PRO_5043905035" evidence="8">
    <location>
        <begin position="30"/>
        <end position="257"/>
    </location>
</feature>
<dbReference type="InterPro" id="IPR006761">
    <property type="entry name" value="Tsg"/>
</dbReference>
<comment type="similarity">
    <text evidence="2">Belongs to the twisted gastrulation protein family.</text>
</comment>
<dbReference type="GO" id="GO:0030510">
    <property type="term" value="P:regulation of BMP signaling pathway"/>
    <property type="evidence" value="ECO:0007669"/>
    <property type="project" value="TreeGrafter"/>
</dbReference>
<evidence type="ECO:0000256" key="5">
    <source>
        <dbReference type="ARBA" id="ARBA00022729"/>
    </source>
</evidence>
<comment type="subcellular location">
    <subcellularLocation>
        <location evidence="1">Secreted</location>
    </subcellularLocation>
</comment>
<evidence type="ECO:0000256" key="6">
    <source>
        <dbReference type="ARBA" id="ARBA00023180"/>
    </source>
</evidence>
<proteinExistence type="inferred from homology"/>
<feature type="signal peptide" evidence="8">
    <location>
        <begin position="1"/>
        <end position="29"/>
    </location>
</feature>
<keyword evidence="4" id="KW-0964">Secreted</keyword>
<feature type="domain" description="Tsg N-terminal" evidence="10">
    <location>
        <begin position="29"/>
        <end position="85"/>
    </location>
</feature>
<dbReference type="Pfam" id="PF23782">
    <property type="entry name" value="Tsg_N"/>
    <property type="match status" value="1"/>
</dbReference>
<dbReference type="PANTHER" id="PTHR12312:SF16">
    <property type="entry name" value="TWISTED GASTRULATION PROTEIN HOMOLOG 1-A-RELATED"/>
    <property type="match status" value="1"/>
</dbReference>
<sequence>MSALMALSQWSMVPVLLLAVLFYLTPTEGCNEAICASVVSKCMLLKSCECEMLDKGNCSCCTDCHQCLADYYMDCCDCVGMCAPPDPNENMYKTSSIEDLSDPIPELFNVLTQEPDALFRWTSYSYPVHEDVLFFKPGMDFAVTVDKQNKLHKVRHHHQTNLNFEKLEDMNCTVAFMSQCMSLNKCKSSCKSMGSARYRWFHDHGCCQCVGTTCVDYGKKKPLCLKCPLPPGEEENNYDYQPPRTDYVEENEIDDSE</sequence>
<feature type="compositionally biased region" description="Acidic residues" evidence="7">
    <location>
        <begin position="248"/>
        <end position="257"/>
    </location>
</feature>
<dbReference type="PANTHER" id="PTHR12312">
    <property type="entry name" value="TWISTED GASTRULATION PROTEIN HOMOLOG 1-A-RELATED"/>
    <property type="match status" value="1"/>
</dbReference>
<evidence type="ECO:0000256" key="2">
    <source>
        <dbReference type="ARBA" id="ARBA00010047"/>
    </source>
</evidence>
<comment type="caution">
    <text evidence="11">The sequence shown here is derived from an EMBL/GenBank/DDBJ whole genome shotgun (WGS) entry which is preliminary data.</text>
</comment>
<dbReference type="Pfam" id="PF04668">
    <property type="entry name" value="Tsg"/>
    <property type="match status" value="1"/>
</dbReference>
<feature type="domain" description="Tsg C-terminal" evidence="9">
    <location>
        <begin position="92"/>
        <end position="228"/>
    </location>
</feature>
<evidence type="ECO:0000256" key="4">
    <source>
        <dbReference type="ARBA" id="ARBA00022525"/>
    </source>
</evidence>
<evidence type="ECO:0000256" key="1">
    <source>
        <dbReference type="ARBA" id="ARBA00004613"/>
    </source>
</evidence>
<evidence type="ECO:0000313" key="11">
    <source>
        <dbReference type="EMBL" id="CAH1780333.1"/>
    </source>
</evidence>
<keyword evidence="6" id="KW-0325">Glycoprotein</keyword>
<dbReference type="GO" id="GO:0005615">
    <property type="term" value="C:extracellular space"/>
    <property type="evidence" value="ECO:0007669"/>
    <property type="project" value="TreeGrafter"/>
</dbReference>
<protein>
    <submittedName>
        <fullName evidence="11">Uncharacterized protein</fullName>
    </submittedName>
</protein>
<dbReference type="InterPro" id="IPR057726">
    <property type="entry name" value="Tsg_C"/>
</dbReference>
<organism evidence="11 12">
    <name type="scientific">Owenia fusiformis</name>
    <name type="common">Polychaete worm</name>
    <dbReference type="NCBI Taxonomy" id="6347"/>
    <lineage>
        <taxon>Eukaryota</taxon>
        <taxon>Metazoa</taxon>
        <taxon>Spiralia</taxon>
        <taxon>Lophotrochozoa</taxon>
        <taxon>Annelida</taxon>
        <taxon>Polychaeta</taxon>
        <taxon>Sedentaria</taxon>
        <taxon>Canalipalpata</taxon>
        <taxon>Sabellida</taxon>
        <taxon>Oweniida</taxon>
        <taxon>Oweniidae</taxon>
        <taxon>Owenia</taxon>
    </lineage>
</organism>
<dbReference type="EMBL" id="CAIIXF020000003">
    <property type="protein sequence ID" value="CAH1780333.1"/>
    <property type="molecule type" value="Genomic_DNA"/>
</dbReference>
<evidence type="ECO:0000259" key="10">
    <source>
        <dbReference type="Pfam" id="PF23782"/>
    </source>
</evidence>
<evidence type="ECO:0000256" key="3">
    <source>
        <dbReference type="ARBA" id="ARBA00022473"/>
    </source>
</evidence>
<evidence type="ECO:0000313" key="12">
    <source>
        <dbReference type="Proteomes" id="UP000749559"/>
    </source>
</evidence>
<keyword evidence="3" id="KW-0217">Developmental protein</keyword>
<dbReference type="Proteomes" id="UP000749559">
    <property type="component" value="Unassembled WGS sequence"/>
</dbReference>
<evidence type="ECO:0000256" key="8">
    <source>
        <dbReference type="SAM" id="SignalP"/>
    </source>
</evidence>
<feature type="region of interest" description="Disordered" evidence="7">
    <location>
        <begin position="231"/>
        <end position="257"/>
    </location>
</feature>
<dbReference type="InterPro" id="IPR057635">
    <property type="entry name" value="Tsg_N"/>
</dbReference>
<keyword evidence="12" id="KW-1185">Reference proteome</keyword>
<keyword evidence="5 8" id="KW-0732">Signal</keyword>
<dbReference type="AlphaFoldDB" id="A0A8J1Y990"/>
<accession>A0A8J1Y990</accession>